<dbReference type="AlphaFoldDB" id="A0A3B4WIJ2"/>
<sequence length="104" mass="11136">MSSTFISISDVPEFDGDPPSTAVNRSCRFGFFSRSRAFCSTNSGDIFSPLLCVARLKYSFGLSLYALTPFLPTSPSVASDNANLNPGKVFSAMSSICVFVLKDG</sequence>
<name>A0A3B4WIJ2_SERLL</name>
<proteinExistence type="predicted"/>
<dbReference type="GeneTree" id="ENSGT00940000177312"/>
<dbReference type="Proteomes" id="UP000261360">
    <property type="component" value="Unplaced"/>
</dbReference>
<reference evidence="2" key="2">
    <citation type="submission" date="2025-09" db="UniProtKB">
        <authorList>
            <consortium name="Ensembl"/>
        </authorList>
    </citation>
    <scope>IDENTIFICATION</scope>
</reference>
<feature type="region of interest" description="Disordered" evidence="1">
    <location>
        <begin position="1"/>
        <end position="21"/>
    </location>
</feature>
<dbReference type="Ensembl" id="ENSSLDT00000001439.1">
    <property type="protein sequence ID" value="ENSSLDP00000001358.1"/>
    <property type="gene ID" value="ENSSLDG00000001154.1"/>
</dbReference>
<organism evidence="2 3">
    <name type="scientific">Seriola lalandi dorsalis</name>
    <dbReference type="NCBI Taxonomy" id="1841481"/>
    <lineage>
        <taxon>Eukaryota</taxon>
        <taxon>Metazoa</taxon>
        <taxon>Chordata</taxon>
        <taxon>Craniata</taxon>
        <taxon>Vertebrata</taxon>
        <taxon>Euteleostomi</taxon>
        <taxon>Actinopterygii</taxon>
        <taxon>Neopterygii</taxon>
        <taxon>Teleostei</taxon>
        <taxon>Neoteleostei</taxon>
        <taxon>Acanthomorphata</taxon>
        <taxon>Carangaria</taxon>
        <taxon>Carangiformes</taxon>
        <taxon>Carangidae</taxon>
        <taxon>Seriola</taxon>
    </lineage>
</organism>
<accession>A0A3B4WIJ2</accession>
<evidence type="ECO:0000313" key="2">
    <source>
        <dbReference type="Ensembl" id="ENSSLDP00000001358.1"/>
    </source>
</evidence>
<reference evidence="2" key="1">
    <citation type="submission" date="2025-08" db="UniProtKB">
        <authorList>
            <consortium name="Ensembl"/>
        </authorList>
    </citation>
    <scope>IDENTIFICATION</scope>
</reference>
<evidence type="ECO:0000256" key="1">
    <source>
        <dbReference type="SAM" id="MobiDB-lite"/>
    </source>
</evidence>
<evidence type="ECO:0000313" key="3">
    <source>
        <dbReference type="Proteomes" id="UP000261360"/>
    </source>
</evidence>
<keyword evidence="3" id="KW-1185">Reference proteome</keyword>
<protein>
    <submittedName>
        <fullName evidence="2">Uncharacterized protein</fullName>
    </submittedName>
</protein>